<keyword evidence="4 7" id="KW-0812">Transmembrane</keyword>
<keyword evidence="10" id="KW-1185">Reference proteome</keyword>
<evidence type="ECO:0000259" key="8">
    <source>
        <dbReference type="PROSITE" id="PS50928"/>
    </source>
</evidence>
<dbReference type="AlphaFoldDB" id="S0FPB8"/>
<evidence type="ECO:0000256" key="4">
    <source>
        <dbReference type="ARBA" id="ARBA00022692"/>
    </source>
</evidence>
<feature type="transmembrane region" description="Helical" evidence="7">
    <location>
        <begin position="131"/>
        <end position="152"/>
    </location>
</feature>
<feature type="transmembrane region" description="Helical" evidence="7">
    <location>
        <begin position="219"/>
        <end position="240"/>
    </location>
</feature>
<dbReference type="PATRIC" id="fig|1195236.3.peg.554"/>
<dbReference type="GO" id="GO:0005886">
    <property type="term" value="C:plasma membrane"/>
    <property type="evidence" value="ECO:0007669"/>
    <property type="project" value="UniProtKB-SubCell"/>
</dbReference>
<sequence length="318" mass="35207">MSEMTVASKKNKGKKSLLYIWENRWLYLFVIPAFLTVLIFNYFPMPGIIMAFQNFDPMKGFFHSTFVGLDNFRSIFESTDLPRVIKNTLGISALGFCLGFPLPIILAVFINEMSSIKLKKFIQTTSYLPHFISWIVVSGIMYEILDINTGAVNKLIGIFGGSSVDFLADPKLFWIVSVLIAIWKEIGWGSIIYLAAIVSIDQEQYEAAIVDGASRLKRILHITIPGIMPTVAVLLILQAGSLLSGAGLSPGFDGTYNLGNPGNADASEVLDIWIFREGIRRMNYSFASSVGLVLSVINMTFVFIANKIANKVNDSGIF</sequence>
<evidence type="ECO:0000256" key="3">
    <source>
        <dbReference type="ARBA" id="ARBA00022475"/>
    </source>
</evidence>
<dbReference type="eggNOG" id="COG4209">
    <property type="taxonomic scope" value="Bacteria"/>
</dbReference>
<feature type="transmembrane region" description="Helical" evidence="7">
    <location>
        <begin position="284"/>
        <end position="305"/>
    </location>
</feature>
<organism evidence="9 10">
    <name type="scientific">Ruminiclostridium cellobioparum subsp. termitidis CT1112</name>
    <dbReference type="NCBI Taxonomy" id="1195236"/>
    <lineage>
        <taxon>Bacteria</taxon>
        <taxon>Bacillati</taxon>
        <taxon>Bacillota</taxon>
        <taxon>Clostridia</taxon>
        <taxon>Eubacteriales</taxon>
        <taxon>Oscillospiraceae</taxon>
        <taxon>Ruminiclostridium</taxon>
    </lineage>
</organism>
<comment type="subcellular location">
    <subcellularLocation>
        <location evidence="1 7">Cell membrane</location>
        <topology evidence="1 7">Multi-pass membrane protein</topology>
    </subcellularLocation>
</comment>
<accession>S0FPB8</accession>
<dbReference type="Gene3D" id="1.10.3720.10">
    <property type="entry name" value="MetI-like"/>
    <property type="match status" value="1"/>
</dbReference>
<dbReference type="EMBL" id="AORV01000015">
    <property type="protein sequence ID" value="EMS73732.1"/>
    <property type="molecule type" value="Genomic_DNA"/>
</dbReference>
<evidence type="ECO:0000256" key="6">
    <source>
        <dbReference type="ARBA" id="ARBA00023136"/>
    </source>
</evidence>
<comment type="similarity">
    <text evidence="7">Belongs to the binding-protein-dependent transport system permease family.</text>
</comment>
<dbReference type="InterPro" id="IPR000515">
    <property type="entry name" value="MetI-like"/>
</dbReference>
<dbReference type="GO" id="GO:0055085">
    <property type="term" value="P:transmembrane transport"/>
    <property type="evidence" value="ECO:0007669"/>
    <property type="project" value="InterPro"/>
</dbReference>
<evidence type="ECO:0000256" key="2">
    <source>
        <dbReference type="ARBA" id="ARBA00022448"/>
    </source>
</evidence>
<protein>
    <submittedName>
        <fullName evidence="9">ABC-type polysaccharide transport system, permease component</fullName>
    </submittedName>
</protein>
<proteinExistence type="inferred from homology"/>
<dbReference type="PROSITE" id="PS50928">
    <property type="entry name" value="ABC_TM1"/>
    <property type="match status" value="1"/>
</dbReference>
<dbReference type="InterPro" id="IPR050809">
    <property type="entry name" value="UgpAE/MalFG_permease"/>
</dbReference>
<evidence type="ECO:0000256" key="1">
    <source>
        <dbReference type="ARBA" id="ARBA00004651"/>
    </source>
</evidence>
<feature type="transmembrane region" description="Helical" evidence="7">
    <location>
        <begin position="89"/>
        <end position="110"/>
    </location>
</feature>
<evidence type="ECO:0000256" key="7">
    <source>
        <dbReference type="RuleBase" id="RU363032"/>
    </source>
</evidence>
<feature type="transmembrane region" description="Helical" evidence="7">
    <location>
        <begin position="172"/>
        <end position="198"/>
    </location>
</feature>
<gene>
    <name evidence="9" type="ORF">CTER_0249</name>
</gene>
<name>S0FPB8_RUMCE</name>
<evidence type="ECO:0000313" key="9">
    <source>
        <dbReference type="EMBL" id="EMS73732.1"/>
    </source>
</evidence>
<dbReference type="Pfam" id="PF00528">
    <property type="entry name" value="BPD_transp_1"/>
    <property type="match status" value="1"/>
</dbReference>
<dbReference type="InterPro" id="IPR035906">
    <property type="entry name" value="MetI-like_sf"/>
</dbReference>
<dbReference type="STRING" id="1195236.CTER_0249"/>
<evidence type="ECO:0000256" key="5">
    <source>
        <dbReference type="ARBA" id="ARBA00022989"/>
    </source>
</evidence>
<dbReference type="PANTHER" id="PTHR43227">
    <property type="entry name" value="BLL4140 PROTEIN"/>
    <property type="match status" value="1"/>
</dbReference>
<feature type="domain" description="ABC transmembrane type-1" evidence="8">
    <location>
        <begin position="85"/>
        <end position="305"/>
    </location>
</feature>
<feature type="transmembrane region" description="Helical" evidence="7">
    <location>
        <begin position="25"/>
        <end position="43"/>
    </location>
</feature>
<keyword evidence="3" id="KW-1003">Cell membrane</keyword>
<keyword evidence="2 7" id="KW-0813">Transport</keyword>
<evidence type="ECO:0000313" key="10">
    <source>
        <dbReference type="Proteomes" id="UP000014155"/>
    </source>
</evidence>
<comment type="caution">
    <text evidence="9">The sequence shown here is derived from an EMBL/GenBank/DDBJ whole genome shotgun (WGS) entry which is preliminary data.</text>
</comment>
<dbReference type="SUPFAM" id="SSF161098">
    <property type="entry name" value="MetI-like"/>
    <property type="match status" value="1"/>
</dbReference>
<keyword evidence="6 7" id="KW-0472">Membrane</keyword>
<dbReference type="Proteomes" id="UP000014155">
    <property type="component" value="Unassembled WGS sequence"/>
</dbReference>
<reference evidence="9 10" key="1">
    <citation type="journal article" date="2013" name="Genome Announc.">
        <title>Draft Genome Sequence of the Cellulolytic, Mesophilic, Anaerobic Bacterium Clostridium termitidis Strain CT1112 (DSM 5398).</title>
        <authorList>
            <person name="Lal S."/>
            <person name="Ramachandran U."/>
            <person name="Zhang X."/>
            <person name="Munir R."/>
            <person name="Sparling R."/>
            <person name="Levin D.B."/>
        </authorList>
    </citation>
    <scope>NUCLEOTIDE SEQUENCE [LARGE SCALE GENOMIC DNA]</scope>
    <source>
        <strain evidence="9 10">CT1112</strain>
    </source>
</reference>
<keyword evidence="5 7" id="KW-1133">Transmembrane helix</keyword>
<dbReference type="CDD" id="cd06261">
    <property type="entry name" value="TM_PBP2"/>
    <property type="match status" value="1"/>
</dbReference>
<dbReference type="PANTHER" id="PTHR43227:SF11">
    <property type="entry name" value="BLL4140 PROTEIN"/>
    <property type="match status" value="1"/>
</dbReference>